<evidence type="ECO:0000256" key="2">
    <source>
        <dbReference type="ARBA" id="ARBA00023108"/>
    </source>
</evidence>
<keyword evidence="1 4" id="KW-0732">Signal</keyword>
<gene>
    <name evidence="5" type="ORF">KPH14_005258</name>
</gene>
<feature type="chain" id="PRO_5042241676" description="Protein takeout" evidence="4">
    <location>
        <begin position="21"/>
        <end position="253"/>
    </location>
</feature>
<dbReference type="SMART" id="SM00700">
    <property type="entry name" value="JHBP"/>
    <property type="match status" value="1"/>
</dbReference>
<dbReference type="AlphaFoldDB" id="A0AAD9VJ67"/>
<dbReference type="EMBL" id="JAIFRP010004405">
    <property type="protein sequence ID" value="KAK2576588.1"/>
    <property type="molecule type" value="Genomic_DNA"/>
</dbReference>
<dbReference type="PANTHER" id="PTHR11008:SF39">
    <property type="entry name" value="CIRCADIAN CLOCK-CONTROLLED PROTEIN-LIKE PROTEIN"/>
    <property type="match status" value="1"/>
</dbReference>
<evidence type="ECO:0000313" key="6">
    <source>
        <dbReference type="Proteomes" id="UP001258017"/>
    </source>
</evidence>
<dbReference type="Gene3D" id="3.15.10.30">
    <property type="entry name" value="Haemolymph juvenile hormone binding protein"/>
    <property type="match status" value="1"/>
</dbReference>
<dbReference type="FunFam" id="3.15.10.30:FF:000001">
    <property type="entry name" value="Takeout-like protein 1"/>
    <property type="match status" value="1"/>
</dbReference>
<comment type="similarity">
    <text evidence="3">Belongs to the TO family.</text>
</comment>
<reference evidence="5" key="1">
    <citation type="submission" date="2021-08" db="EMBL/GenBank/DDBJ databases">
        <authorList>
            <person name="Misof B."/>
            <person name="Oliver O."/>
            <person name="Podsiadlowski L."/>
            <person name="Donath A."/>
            <person name="Peters R."/>
            <person name="Mayer C."/>
            <person name="Rust J."/>
            <person name="Gunkel S."/>
            <person name="Lesny P."/>
            <person name="Martin S."/>
            <person name="Oeyen J.P."/>
            <person name="Petersen M."/>
            <person name="Panagiotis P."/>
            <person name="Wilbrandt J."/>
            <person name="Tanja T."/>
        </authorList>
    </citation>
    <scope>NUCLEOTIDE SEQUENCE</scope>
    <source>
        <strain evidence="5">GBR_01_08_01A</strain>
        <tissue evidence="5">Thorax + abdomen</tissue>
    </source>
</reference>
<protein>
    <recommendedName>
        <fullName evidence="7">Protein takeout</fullName>
    </recommendedName>
</protein>
<evidence type="ECO:0000256" key="1">
    <source>
        <dbReference type="ARBA" id="ARBA00022729"/>
    </source>
</evidence>
<name>A0AAD9VJ67_9HYME</name>
<reference evidence="5" key="2">
    <citation type="journal article" date="2023" name="Commun. Biol.">
        <title>Intrasexual cuticular hydrocarbon dimorphism in a wasp sheds light on hydrocarbon biosynthesis genes in Hymenoptera.</title>
        <authorList>
            <person name="Moris V.C."/>
            <person name="Podsiadlowski L."/>
            <person name="Martin S."/>
            <person name="Oeyen J.P."/>
            <person name="Donath A."/>
            <person name="Petersen M."/>
            <person name="Wilbrandt J."/>
            <person name="Misof B."/>
            <person name="Liedtke D."/>
            <person name="Thamm M."/>
            <person name="Scheiner R."/>
            <person name="Schmitt T."/>
            <person name="Niehuis O."/>
        </authorList>
    </citation>
    <scope>NUCLEOTIDE SEQUENCE</scope>
    <source>
        <strain evidence="5">GBR_01_08_01A</strain>
    </source>
</reference>
<feature type="signal peptide" evidence="4">
    <location>
        <begin position="1"/>
        <end position="20"/>
    </location>
</feature>
<accession>A0AAD9VJ67</accession>
<dbReference type="Pfam" id="PF06585">
    <property type="entry name" value="JHBP"/>
    <property type="match status" value="1"/>
</dbReference>
<evidence type="ECO:0008006" key="7">
    <source>
        <dbReference type="Google" id="ProtNLM"/>
    </source>
</evidence>
<sequence>MHGSTILLIVLLNAAYSVYGKAVSELPPFLQICHRSDPNLNECVKNSVEHLRPYLKDGIPALHIPACEPLYVPQVEISQAAGPVSVKSSYSDIKLYGGTDFVLKSVRIDTEKDRVRLKLYIPRLEMISKYVMQGKILMLPITGNGLARGNYTDIDVIVTIQGERYYERKTEKLHFRVIDFYVDFNVGHASIHLDNLFNGDQTLADAMNLFLNDNWKMVAAEIKPALEETIADLFKTFSNKIYGKYPLDTLLPP</sequence>
<dbReference type="InterPro" id="IPR038606">
    <property type="entry name" value="To_sf"/>
</dbReference>
<dbReference type="InterPro" id="IPR010562">
    <property type="entry name" value="Haemolymph_juvenile_hormone-bd"/>
</dbReference>
<dbReference type="GO" id="GO:0005615">
    <property type="term" value="C:extracellular space"/>
    <property type="evidence" value="ECO:0007669"/>
    <property type="project" value="TreeGrafter"/>
</dbReference>
<evidence type="ECO:0000256" key="4">
    <source>
        <dbReference type="SAM" id="SignalP"/>
    </source>
</evidence>
<proteinExistence type="inferred from homology"/>
<comment type="caution">
    <text evidence="5">The sequence shown here is derived from an EMBL/GenBank/DDBJ whole genome shotgun (WGS) entry which is preliminary data.</text>
</comment>
<evidence type="ECO:0000313" key="5">
    <source>
        <dbReference type="EMBL" id="KAK2576588.1"/>
    </source>
</evidence>
<keyword evidence="2" id="KW-0090">Biological rhythms</keyword>
<organism evidence="5 6">
    <name type="scientific">Odynerus spinipes</name>
    <dbReference type="NCBI Taxonomy" id="1348599"/>
    <lineage>
        <taxon>Eukaryota</taxon>
        <taxon>Metazoa</taxon>
        <taxon>Ecdysozoa</taxon>
        <taxon>Arthropoda</taxon>
        <taxon>Hexapoda</taxon>
        <taxon>Insecta</taxon>
        <taxon>Pterygota</taxon>
        <taxon>Neoptera</taxon>
        <taxon>Endopterygota</taxon>
        <taxon>Hymenoptera</taxon>
        <taxon>Apocrita</taxon>
        <taxon>Aculeata</taxon>
        <taxon>Vespoidea</taxon>
        <taxon>Vespidae</taxon>
        <taxon>Eumeninae</taxon>
        <taxon>Odynerus</taxon>
    </lineage>
</organism>
<dbReference type="PANTHER" id="PTHR11008">
    <property type="entry name" value="PROTEIN TAKEOUT-LIKE PROTEIN"/>
    <property type="match status" value="1"/>
</dbReference>
<keyword evidence="6" id="KW-1185">Reference proteome</keyword>
<dbReference type="Proteomes" id="UP001258017">
    <property type="component" value="Unassembled WGS sequence"/>
</dbReference>
<evidence type="ECO:0000256" key="3">
    <source>
        <dbReference type="ARBA" id="ARBA00060902"/>
    </source>
</evidence>
<dbReference type="GO" id="GO:0007623">
    <property type="term" value="P:circadian rhythm"/>
    <property type="evidence" value="ECO:0007669"/>
    <property type="project" value="UniProtKB-ARBA"/>
</dbReference>